<dbReference type="AlphaFoldDB" id="A0A1C1A1E0"/>
<gene>
    <name evidence="1" type="ORF">A8709_26335</name>
</gene>
<dbReference type="EMBL" id="LYPC01000020">
    <property type="protein sequence ID" value="OCT14346.1"/>
    <property type="molecule type" value="Genomic_DNA"/>
</dbReference>
<accession>A0A1C1A1E0</accession>
<dbReference type="STRING" id="512399.A8709_26335"/>
<evidence type="ECO:0000313" key="2">
    <source>
        <dbReference type="Proteomes" id="UP000093309"/>
    </source>
</evidence>
<dbReference type="Pfam" id="PF19508">
    <property type="entry name" value="DUF6042"/>
    <property type="match status" value="1"/>
</dbReference>
<sequence>MNLGKITVRLLSKLNLITANQCILPKGFYEYGWAEWLPLVNISTLPQISYCVSKEFTREDTVQYLSLHKSNQLFCNFENADILFGTEYQINEYYLIYSRELMIKENLKKNGFSYPNTMEEVIDLFLQLGFLIQQSDQSGNIILDMVIRPFPKVTDKIK</sequence>
<dbReference type="RefSeq" id="WP_065853198.1">
    <property type="nucleotide sequence ID" value="NZ_LYPC01000020.1"/>
</dbReference>
<dbReference type="InterPro" id="IPR046105">
    <property type="entry name" value="DUF6042"/>
</dbReference>
<dbReference type="OrthoDB" id="2611430at2"/>
<organism evidence="1 2">
    <name type="scientific">Paenibacillus pectinilyticus</name>
    <dbReference type="NCBI Taxonomy" id="512399"/>
    <lineage>
        <taxon>Bacteria</taxon>
        <taxon>Bacillati</taxon>
        <taxon>Bacillota</taxon>
        <taxon>Bacilli</taxon>
        <taxon>Bacillales</taxon>
        <taxon>Paenibacillaceae</taxon>
        <taxon>Paenibacillus</taxon>
    </lineage>
</organism>
<reference evidence="2" key="1">
    <citation type="submission" date="2016-05" db="EMBL/GenBank/DDBJ databases">
        <title>Paenibacillus oryzae. sp. nov., isolated from the rice root.</title>
        <authorList>
            <person name="Zhang J."/>
            <person name="Zhang X."/>
        </authorList>
    </citation>
    <scope>NUCLEOTIDE SEQUENCE [LARGE SCALE GENOMIC DNA]</scope>
    <source>
        <strain evidence="2">KCTC13222</strain>
    </source>
</reference>
<protein>
    <submittedName>
        <fullName evidence="1">Uncharacterized protein</fullName>
    </submittedName>
</protein>
<name>A0A1C1A1E0_9BACL</name>
<comment type="caution">
    <text evidence="1">The sequence shown here is derived from an EMBL/GenBank/DDBJ whole genome shotgun (WGS) entry which is preliminary data.</text>
</comment>
<evidence type="ECO:0000313" key="1">
    <source>
        <dbReference type="EMBL" id="OCT14346.1"/>
    </source>
</evidence>
<dbReference type="Proteomes" id="UP000093309">
    <property type="component" value="Unassembled WGS sequence"/>
</dbReference>
<keyword evidence="2" id="KW-1185">Reference proteome</keyword>
<proteinExistence type="predicted"/>